<evidence type="ECO:0000256" key="8">
    <source>
        <dbReference type="ARBA" id="ARBA00048370"/>
    </source>
</evidence>
<keyword evidence="5 9" id="KW-0450">Lipoyl</keyword>
<dbReference type="PROSITE" id="PS00189">
    <property type="entry name" value="LIPOYL"/>
    <property type="match status" value="2"/>
</dbReference>
<feature type="compositionally biased region" description="Pro residues" evidence="10">
    <location>
        <begin position="209"/>
        <end position="222"/>
    </location>
</feature>
<comment type="subunit">
    <text evidence="2 9">Forms a 24-polypeptide structural core with octahedral symmetry.</text>
</comment>
<dbReference type="InterPro" id="IPR000089">
    <property type="entry name" value="Biotin_lipoyl"/>
</dbReference>
<comment type="cofactor">
    <cofactor evidence="9">
        <name>(R)-lipoate</name>
        <dbReference type="ChEBI" id="CHEBI:83088"/>
    </cofactor>
    <text evidence="9">Binds 2 lipoyl cofactors covalently.</text>
</comment>
<feature type="region of interest" description="Disordered" evidence="10">
    <location>
        <begin position="203"/>
        <end position="238"/>
    </location>
</feature>
<comment type="function">
    <text evidence="7">The pyruvate dehydrogenase complex catalyzes the overall conversion of pyruvate to acetyl-CoA and CO(2). It contains multiple copies of three enzymatic components: pyruvate dehydrogenase (E1), dihydrolipoamide acetyltransferase (E2) and lipoamide dehydrogenase (E3).</text>
</comment>
<keyword evidence="14" id="KW-1185">Reference proteome</keyword>
<sequence>MAAAEKEIVVPDIGDFKNVEVIEVLVKAGDTIKPEDPLITLESDKAAMDVPAPCGGVVKALKVKAGDRVSQGSPVLTLEVPGESEAAPAKAPVEAPRPEPPAVSPMPEPAAAEREVVVPDIGDFKNVEVIEVLVKAGDTIKPEDPLITLESDKAAMDVPAPCGGVVQAVKVRRGDRVSQGSPILTLKPTQPAGAAPAAAAPAAAAPVVSEPPPETRPAPPPAGVLEGSRKPAVPPHASPAVRRFARELGADLGRIAGTGPKGRILKEDVQRFVKASLQRADQAASGPLNLPPIPEIDFAQFGPIQRQPLSRIQKLSGPGLHRNWLGIPHVTHHDEADITELEAFRQSLKGEAERRGLKLTLLPFVMKAVVAALRAFPNFNASLAPDGEALILKRYFHLGVAVDTPEGLVVPVIREVDQKSILQLAQELAEVGERARGKKLRNSDLEGGCFTLSSLGGIGGTAFTPIINAPEVAILGLSRAKTVPVFRDGQWVPRLVLPLSLSYDHRVIDGAQAARFMVHLSGLLADLRRVLL</sequence>
<dbReference type="GO" id="GO:0004742">
    <property type="term" value="F:dihydrolipoyllysine-residue acetyltransferase activity"/>
    <property type="evidence" value="ECO:0007669"/>
    <property type="project" value="UniProtKB-EC"/>
</dbReference>
<dbReference type="CDD" id="cd06849">
    <property type="entry name" value="lipoyl_domain"/>
    <property type="match status" value="2"/>
</dbReference>
<dbReference type="SUPFAM" id="SSF52777">
    <property type="entry name" value="CoA-dependent acyltransferases"/>
    <property type="match status" value="1"/>
</dbReference>
<keyword evidence="13" id="KW-0670">Pyruvate</keyword>
<dbReference type="InterPro" id="IPR050743">
    <property type="entry name" value="2-oxoacid_DH_E2_comp"/>
</dbReference>
<dbReference type="PANTHER" id="PTHR43178:SF2">
    <property type="entry name" value="DIHYDROLIPOYLLYSINE-RESIDUE ACETYLTRANSFERASE COMPONENT OF PYRUVATE DEHYDROGENASE COMPLEX"/>
    <property type="match status" value="1"/>
</dbReference>
<gene>
    <name evidence="13" type="primary">aceF</name>
    <name evidence="13" type="ORF">MECH1_V1_2031</name>
</gene>
<dbReference type="SUPFAM" id="SSF47005">
    <property type="entry name" value="Peripheral subunit-binding domain of 2-oxo acid dehydrogenase complex"/>
    <property type="match status" value="1"/>
</dbReference>
<dbReference type="InterPro" id="IPR003016">
    <property type="entry name" value="2-oxoA_DH_lipoyl-BS"/>
</dbReference>
<organism evidence="13 14">
    <name type="scientific">Candidatus Methylocalor cossyra</name>
    <dbReference type="NCBI Taxonomy" id="3108543"/>
    <lineage>
        <taxon>Bacteria</taxon>
        <taxon>Pseudomonadati</taxon>
        <taxon>Pseudomonadota</taxon>
        <taxon>Gammaproteobacteria</taxon>
        <taxon>Methylococcales</taxon>
        <taxon>Methylococcaceae</taxon>
        <taxon>Candidatus Methylocalor</taxon>
    </lineage>
</organism>
<feature type="compositionally biased region" description="Low complexity" evidence="10">
    <location>
        <begin position="83"/>
        <end position="94"/>
    </location>
</feature>
<keyword evidence="6 9" id="KW-0012">Acyltransferase</keyword>
<evidence type="ECO:0000256" key="2">
    <source>
        <dbReference type="ARBA" id="ARBA00011484"/>
    </source>
</evidence>
<dbReference type="InterPro" id="IPR023213">
    <property type="entry name" value="CAT-like_dom_sf"/>
</dbReference>
<dbReference type="InterPro" id="IPR011053">
    <property type="entry name" value="Single_hybrid_motif"/>
</dbReference>
<accession>A0ABP1C9E2</accession>
<dbReference type="EMBL" id="OZ026884">
    <property type="protein sequence ID" value="CAL1240807.1"/>
    <property type="molecule type" value="Genomic_DNA"/>
</dbReference>
<dbReference type="InterPro" id="IPR004167">
    <property type="entry name" value="PSBD"/>
</dbReference>
<keyword evidence="13" id="KW-0560">Oxidoreductase</keyword>
<feature type="domain" description="Lipoyl-binding" evidence="11">
    <location>
        <begin position="113"/>
        <end position="187"/>
    </location>
</feature>
<evidence type="ECO:0000256" key="4">
    <source>
        <dbReference type="ARBA" id="ARBA00022737"/>
    </source>
</evidence>
<evidence type="ECO:0000259" key="11">
    <source>
        <dbReference type="PROSITE" id="PS50968"/>
    </source>
</evidence>
<dbReference type="Pfam" id="PF00198">
    <property type="entry name" value="2-oxoacid_dh"/>
    <property type="match status" value="1"/>
</dbReference>
<dbReference type="PROSITE" id="PS51826">
    <property type="entry name" value="PSBD"/>
    <property type="match status" value="1"/>
</dbReference>
<reference evidence="13 14" key="1">
    <citation type="submission" date="2024-04" db="EMBL/GenBank/DDBJ databases">
        <authorList>
            <person name="Cremers G."/>
        </authorList>
    </citation>
    <scope>NUCLEOTIDE SEQUENCE [LARGE SCALE GENOMIC DNA]</scope>
    <source>
        <strain evidence="13">MeCH1-AG</strain>
    </source>
</reference>
<dbReference type="PANTHER" id="PTHR43178">
    <property type="entry name" value="DIHYDROLIPOAMIDE ACETYLTRANSFERASE COMPONENT OF PYRUVATE DEHYDROGENASE COMPLEX"/>
    <property type="match status" value="1"/>
</dbReference>
<dbReference type="Gene3D" id="2.40.50.100">
    <property type="match status" value="2"/>
</dbReference>
<evidence type="ECO:0000256" key="9">
    <source>
        <dbReference type="RuleBase" id="RU361137"/>
    </source>
</evidence>
<dbReference type="NCBIfam" id="TIGR01348">
    <property type="entry name" value="PDHac_trf_long"/>
    <property type="match status" value="1"/>
</dbReference>
<dbReference type="Proteomes" id="UP001497493">
    <property type="component" value="Chromosome"/>
</dbReference>
<feature type="compositionally biased region" description="Pro residues" evidence="10">
    <location>
        <begin position="98"/>
        <end position="108"/>
    </location>
</feature>
<dbReference type="Gene3D" id="4.10.320.10">
    <property type="entry name" value="E3-binding domain"/>
    <property type="match status" value="1"/>
</dbReference>
<evidence type="ECO:0000313" key="13">
    <source>
        <dbReference type="EMBL" id="CAL1240807.1"/>
    </source>
</evidence>
<comment type="catalytic activity">
    <reaction evidence="8 9">
        <text>N(6)-[(R)-dihydrolipoyl]-L-lysyl-[protein] + acetyl-CoA = N(6)-[(R)-S(8)-acetyldihydrolipoyl]-L-lysyl-[protein] + CoA</text>
        <dbReference type="Rhea" id="RHEA:17017"/>
        <dbReference type="Rhea" id="RHEA-COMP:10475"/>
        <dbReference type="Rhea" id="RHEA-COMP:10478"/>
        <dbReference type="ChEBI" id="CHEBI:57287"/>
        <dbReference type="ChEBI" id="CHEBI:57288"/>
        <dbReference type="ChEBI" id="CHEBI:83100"/>
        <dbReference type="ChEBI" id="CHEBI:83111"/>
        <dbReference type="EC" id="2.3.1.12"/>
    </reaction>
</comment>
<evidence type="ECO:0000256" key="7">
    <source>
        <dbReference type="ARBA" id="ARBA00025211"/>
    </source>
</evidence>
<dbReference type="InterPro" id="IPR006256">
    <property type="entry name" value="AcTrfase_Pyrv_DH_cplx"/>
</dbReference>
<dbReference type="Gene3D" id="3.30.559.10">
    <property type="entry name" value="Chloramphenicol acetyltransferase-like domain"/>
    <property type="match status" value="1"/>
</dbReference>
<feature type="region of interest" description="Disordered" evidence="10">
    <location>
        <begin position="79"/>
        <end position="109"/>
    </location>
</feature>
<evidence type="ECO:0000256" key="5">
    <source>
        <dbReference type="ARBA" id="ARBA00022823"/>
    </source>
</evidence>
<evidence type="ECO:0000259" key="12">
    <source>
        <dbReference type="PROSITE" id="PS51826"/>
    </source>
</evidence>
<dbReference type="SUPFAM" id="SSF51230">
    <property type="entry name" value="Single hybrid motif"/>
    <property type="match status" value="2"/>
</dbReference>
<proteinExistence type="inferred from homology"/>
<dbReference type="Pfam" id="PF00364">
    <property type="entry name" value="Biotin_lipoyl"/>
    <property type="match status" value="2"/>
</dbReference>
<dbReference type="EC" id="2.3.1.12" evidence="9"/>
<dbReference type="Pfam" id="PF02817">
    <property type="entry name" value="E3_binding"/>
    <property type="match status" value="1"/>
</dbReference>
<feature type="domain" description="Peripheral subunit-binding (PSBD)" evidence="12">
    <location>
        <begin position="236"/>
        <end position="273"/>
    </location>
</feature>
<feature type="domain" description="Lipoyl-binding" evidence="11">
    <location>
        <begin position="5"/>
        <end position="79"/>
    </location>
</feature>
<keyword evidence="4" id="KW-0677">Repeat</keyword>
<evidence type="ECO:0000313" key="14">
    <source>
        <dbReference type="Proteomes" id="UP001497493"/>
    </source>
</evidence>
<dbReference type="GO" id="GO:0016491">
    <property type="term" value="F:oxidoreductase activity"/>
    <property type="evidence" value="ECO:0007669"/>
    <property type="project" value="UniProtKB-KW"/>
</dbReference>
<comment type="similarity">
    <text evidence="1 9">Belongs to the 2-oxoacid dehydrogenase family.</text>
</comment>
<evidence type="ECO:0000256" key="6">
    <source>
        <dbReference type="ARBA" id="ARBA00023315"/>
    </source>
</evidence>
<name>A0ABP1C9E2_9GAMM</name>
<keyword evidence="3 9" id="KW-0808">Transferase</keyword>
<dbReference type="InterPro" id="IPR001078">
    <property type="entry name" value="2-oxoacid_DH_actylTfrase"/>
</dbReference>
<evidence type="ECO:0000256" key="1">
    <source>
        <dbReference type="ARBA" id="ARBA00007317"/>
    </source>
</evidence>
<evidence type="ECO:0000256" key="10">
    <source>
        <dbReference type="SAM" id="MobiDB-lite"/>
    </source>
</evidence>
<dbReference type="RefSeq" id="WP_348757371.1">
    <property type="nucleotide sequence ID" value="NZ_OZ026884.1"/>
</dbReference>
<dbReference type="InterPro" id="IPR036625">
    <property type="entry name" value="E3-bd_dom_sf"/>
</dbReference>
<evidence type="ECO:0000256" key="3">
    <source>
        <dbReference type="ARBA" id="ARBA00022679"/>
    </source>
</evidence>
<dbReference type="PROSITE" id="PS50968">
    <property type="entry name" value="BIOTINYL_LIPOYL"/>
    <property type="match status" value="2"/>
</dbReference>
<protein>
    <recommendedName>
        <fullName evidence="9">Acetyltransferase component of pyruvate dehydrogenase complex</fullName>
        <ecNumber evidence="9">2.3.1.12</ecNumber>
    </recommendedName>
</protein>